<protein>
    <submittedName>
        <fullName evidence="9">Multisubunit Na+/H+ antiporter MnhF subunit</fullName>
    </submittedName>
</protein>
<keyword evidence="7 8" id="KW-0472">Membrane</keyword>
<evidence type="ECO:0000313" key="10">
    <source>
        <dbReference type="Proteomes" id="UP001240447"/>
    </source>
</evidence>
<proteinExistence type="inferred from homology"/>
<keyword evidence="6 8" id="KW-1133">Transmembrane helix</keyword>
<evidence type="ECO:0000256" key="2">
    <source>
        <dbReference type="ARBA" id="ARBA00009212"/>
    </source>
</evidence>
<evidence type="ECO:0000256" key="6">
    <source>
        <dbReference type="ARBA" id="ARBA00022989"/>
    </source>
</evidence>
<evidence type="ECO:0000256" key="5">
    <source>
        <dbReference type="ARBA" id="ARBA00022692"/>
    </source>
</evidence>
<comment type="similarity">
    <text evidence="2">Belongs to the CPA3 antiporters (TC 2.A.63) subunit F family.</text>
</comment>
<keyword evidence="4" id="KW-1003">Cell membrane</keyword>
<evidence type="ECO:0000256" key="4">
    <source>
        <dbReference type="ARBA" id="ARBA00022475"/>
    </source>
</evidence>
<gene>
    <name evidence="9" type="ORF">J2S59_002494</name>
</gene>
<feature type="transmembrane region" description="Helical" evidence="8">
    <location>
        <begin position="40"/>
        <end position="58"/>
    </location>
</feature>
<sequence length="99" mass="10159">MNDVSALVSTVMFVVAGVLLVAVVAGLWRAARGPTTRDRLTAFVLLGTTGAALFAVLGSATETAALRDAALILVALATVVTVVLARPGQQPSERSEPEQ</sequence>
<comment type="caution">
    <text evidence="9">The sequence shown here is derived from an EMBL/GenBank/DDBJ whole genome shotgun (WGS) entry which is preliminary data.</text>
</comment>
<evidence type="ECO:0000256" key="8">
    <source>
        <dbReference type="SAM" id="Phobius"/>
    </source>
</evidence>
<comment type="subcellular location">
    <subcellularLocation>
        <location evidence="1">Cell membrane</location>
        <topology evidence="1">Multi-pass membrane protein</topology>
    </subcellularLocation>
</comment>
<dbReference type="Pfam" id="PF04066">
    <property type="entry name" value="MrpF_PhaF"/>
    <property type="match status" value="1"/>
</dbReference>
<dbReference type="Proteomes" id="UP001240447">
    <property type="component" value="Unassembled WGS sequence"/>
</dbReference>
<dbReference type="PANTHER" id="PTHR34702:SF1">
    <property type="entry name" value="NA(+)_H(+) ANTIPORTER SUBUNIT F"/>
    <property type="match status" value="1"/>
</dbReference>
<keyword evidence="5 8" id="KW-0812">Transmembrane</keyword>
<evidence type="ECO:0000256" key="7">
    <source>
        <dbReference type="ARBA" id="ARBA00023136"/>
    </source>
</evidence>
<dbReference type="EMBL" id="JAUSQM010000001">
    <property type="protein sequence ID" value="MDP9822685.1"/>
    <property type="molecule type" value="Genomic_DNA"/>
</dbReference>
<dbReference type="PANTHER" id="PTHR34702">
    <property type="entry name" value="NA(+)/H(+) ANTIPORTER SUBUNIT F1"/>
    <property type="match status" value="1"/>
</dbReference>
<feature type="transmembrane region" description="Helical" evidence="8">
    <location>
        <begin position="64"/>
        <end position="85"/>
    </location>
</feature>
<name>A0ABT9NQH8_9ACTN</name>
<reference evidence="9 10" key="1">
    <citation type="submission" date="2023-07" db="EMBL/GenBank/DDBJ databases">
        <title>Sequencing the genomes of 1000 actinobacteria strains.</title>
        <authorList>
            <person name="Klenk H.-P."/>
        </authorList>
    </citation>
    <scope>NUCLEOTIDE SEQUENCE [LARGE SCALE GENOMIC DNA]</scope>
    <source>
        <strain evidence="9 10">GD13</strain>
    </source>
</reference>
<evidence type="ECO:0000256" key="3">
    <source>
        <dbReference type="ARBA" id="ARBA00022448"/>
    </source>
</evidence>
<evidence type="ECO:0000313" key="9">
    <source>
        <dbReference type="EMBL" id="MDP9822685.1"/>
    </source>
</evidence>
<dbReference type="InterPro" id="IPR007208">
    <property type="entry name" value="MrpF/PhaF-like"/>
</dbReference>
<keyword evidence="3" id="KW-0813">Transport</keyword>
<evidence type="ECO:0000256" key="1">
    <source>
        <dbReference type="ARBA" id="ARBA00004651"/>
    </source>
</evidence>
<feature type="transmembrane region" description="Helical" evidence="8">
    <location>
        <begin position="6"/>
        <end position="28"/>
    </location>
</feature>
<accession>A0ABT9NQH8</accession>
<dbReference type="RefSeq" id="WP_068122283.1">
    <property type="nucleotide sequence ID" value="NZ_CCXJ01000536.1"/>
</dbReference>
<organism evidence="9 10">
    <name type="scientific">Nocardioides massiliensis</name>
    <dbReference type="NCBI Taxonomy" id="1325935"/>
    <lineage>
        <taxon>Bacteria</taxon>
        <taxon>Bacillati</taxon>
        <taxon>Actinomycetota</taxon>
        <taxon>Actinomycetes</taxon>
        <taxon>Propionibacteriales</taxon>
        <taxon>Nocardioidaceae</taxon>
        <taxon>Nocardioides</taxon>
    </lineage>
</organism>
<keyword evidence="10" id="KW-1185">Reference proteome</keyword>